<dbReference type="EMBL" id="JXRR01000022">
    <property type="protein sequence ID" value="KIL42906.1"/>
    <property type="molecule type" value="Genomic_DNA"/>
</dbReference>
<dbReference type="Proteomes" id="UP000031972">
    <property type="component" value="Unassembled WGS sequence"/>
</dbReference>
<dbReference type="AlphaFoldDB" id="A0A0C2VED9"/>
<evidence type="ECO:0000313" key="1">
    <source>
        <dbReference type="EMBL" id="KIL42906.1"/>
    </source>
</evidence>
<gene>
    <name evidence="1" type="ORF">KR50_33090</name>
</gene>
<sequence length="38" mass="4474">MAFSSTFVVKVLKNNLLMIFFYSFQKVPSHFRVKNGFT</sequence>
<organism evidence="1 2">
    <name type="scientific">Jeotgalibacillus campisalis</name>
    <dbReference type="NCBI Taxonomy" id="220754"/>
    <lineage>
        <taxon>Bacteria</taxon>
        <taxon>Bacillati</taxon>
        <taxon>Bacillota</taxon>
        <taxon>Bacilli</taxon>
        <taxon>Bacillales</taxon>
        <taxon>Caryophanaceae</taxon>
        <taxon>Jeotgalibacillus</taxon>
    </lineage>
</organism>
<evidence type="ECO:0000313" key="2">
    <source>
        <dbReference type="Proteomes" id="UP000031972"/>
    </source>
</evidence>
<reference evidence="1 2" key="1">
    <citation type="submission" date="2015-01" db="EMBL/GenBank/DDBJ databases">
        <title>Jeotgalibacillus campisalis genome sequencing.</title>
        <authorList>
            <person name="Goh K.M."/>
            <person name="Chan K.-G."/>
            <person name="Yaakop A.S."/>
            <person name="Ee R."/>
            <person name="Gan H.M."/>
            <person name="Chan C.S."/>
        </authorList>
    </citation>
    <scope>NUCLEOTIDE SEQUENCE [LARGE SCALE GENOMIC DNA]</scope>
    <source>
        <strain evidence="1 2">SF-57</strain>
    </source>
</reference>
<keyword evidence="2" id="KW-1185">Reference proteome</keyword>
<protein>
    <submittedName>
        <fullName evidence="1">Uncharacterized protein</fullName>
    </submittedName>
</protein>
<proteinExistence type="predicted"/>
<comment type="caution">
    <text evidence="1">The sequence shown here is derived from an EMBL/GenBank/DDBJ whole genome shotgun (WGS) entry which is preliminary data.</text>
</comment>
<dbReference type="PATRIC" id="fig|220754.4.peg.3321"/>
<accession>A0A0C2VED9</accession>
<name>A0A0C2VED9_9BACL</name>